<gene>
    <name evidence="2" type="ORF">IQ13_2333</name>
</gene>
<organism evidence="2 3">
    <name type="scientific">Lacibacter cauensis</name>
    <dbReference type="NCBI Taxonomy" id="510947"/>
    <lineage>
        <taxon>Bacteria</taxon>
        <taxon>Pseudomonadati</taxon>
        <taxon>Bacteroidota</taxon>
        <taxon>Chitinophagia</taxon>
        <taxon>Chitinophagales</taxon>
        <taxon>Chitinophagaceae</taxon>
        <taxon>Lacibacter</taxon>
    </lineage>
</organism>
<sequence length="124" mass="13658">MFRQLLAILFLLAFAIQTFQQNLIVGSYYFNNAAYAKNCENKAKPSLGCKGKCQMMKKLQQEEQQEAPAPGMKAEQKGESFSSLVNNTIIKTPETNANRCFGFAFTTGTPANIAVSIFHPPSIA</sequence>
<protein>
    <submittedName>
        <fullName evidence="2">Uncharacterized protein</fullName>
    </submittedName>
</protein>
<feature type="region of interest" description="Disordered" evidence="1">
    <location>
        <begin position="60"/>
        <end position="79"/>
    </location>
</feature>
<reference evidence="2 3" key="1">
    <citation type="journal article" date="2015" name="Stand. Genomic Sci.">
        <title>Genomic Encyclopedia of Bacterial and Archaeal Type Strains, Phase III: the genomes of soil and plant-associated and newly described type strains.</title>
        <authorList>
            <person name="Whitman W.B."/>
            <person name="Woyke T."/>
            <person name="Klenk H.P."/>
            <person name="Zhou Y."/>
            <person name="Lilburn T.G."/>
            <person name="Beck B.J."/>
            <person name="De Vos P."/>
            <person name="Vandamme P."/>
            <person name="Eisen J.A."/>
            <person name="Garrity G."/>
            <person name="Hugenholtz P."/>
            <person name="Kyrpides N.C."/>
        </authorList>
    </citation>
    <scope>NUCLEOTIDE SEQUENCE [LARGE SCALE GENOMIC DNA]</scope>
    <source>
        <strain evidence="2 3">CGMCC 1.7271</strain>
    </source>
</reference>
<dbReference type="EMBL" id="VLLE01000004">
    <property type="protein sequence ID" value="TWI81316.1"/>
    <property type="molecule type" value="Genomic_DNA"/>
</dbReference>
<comment type="caution">
    <text evidence="2">The sequence shown here is derived from an EMBL/GenBank/DDBJ whole genome shotgun (WGS) entry which is preliminary data.</text>
</comment>
<accession>A0A562SKF2</accession>
<name>A0A562SKF2_9BACT</name>
<evidence type="ECO:0000313" key="3">
    <source>
        <dbReference type="Proteomes" id="UP000316167"/>
    </source>
</evidence>
<evidence type="ECO:0000313" key="2">
    <source>
        <dbReference type="EMBL" id="TWI81316.1"/>
    </source>
</evidence>
<dbReference type="AlphaFoldDB" id="A0A562SKF2"/>
<evidence type="ECO:0000256" key="1">
    <source>
        <dbReference type="SAM" id="MobiDB-lite"/>
    </source>
</evidence>
<proteinExistence type="predicted"/>
<keyword evidence="3" id="KW-1185">Reference proteome</keyword>
<dbReference type="Proteomes" id="UP000316167">
    <property type="component" value="Unassembled WGS sequence"/>
</dbReference>